<dbReference type="PANTHER" id="PTHR37194:SF2">
    <property type="entry name" value="T2E6.7-RELATED"/>
    <property type="match status" value="1"/>
</dbReference>
<proteinExistence type="predicted"/>
<accession>A0AAP0FUV7</accession>
<sequence length="91" mass="10294">MSEHDENSMFFAPRVKATFRLGKEVYPVDPKSGILSEQLTAMKEESMKILKEYITSHNAPIDVPDEPIEASSEEEEGGEEKNPPKKSKQQK</sequence>
<comment type="caution">
    <text evidence="2">The sequence shown here is derived from an EMBL/GenBank/DDBJ whole genome shotgun (WGS) entry which is preliminary data.</text>
</comment>
<feature type="region of interest" description="Disordered" evidence="1">
    <location>
        <begin position="55"/>
        <end position="91"/>
    </location>
</feature>
<feature type="compositionally biased region" description="Acidic residues" evidence="1">
    <location>
        <begin position="63"/>
        <end position="78"/>
    </location>
</feature>
<dbReference type="Proteomes" id="UP001418222">
    <property type="component" value="Unassembled WGS sequence"/>
</dbReference>
<organism evidence="2 3">
    <name type="scientific">Platanthera zijinensis</name>
    <dbReference type="NCBI Taxonomy" id="2320716"/>
    <lineage>
        <taxon>Eukaryota</taxon>
        <taxon>Viridiplantae</taxon>
        <taxon>Streptophyta</taxon>
        <taxon>Embryophyta</taxon>
        <taxon>Tracheophyta</taxon>
        <taxon>Spermatophyta</taxon>
        <taxon>Magnoliopsida</taxon>
        <taxon>Liliopsida</taxon>
        <taxon>Asparagales</taxon>
        <taxon>Orchidaceae</taxon>
        <taxon>Orchidoideae</taxon>
        <taxon>Orchideae</taxon>
        <taxon>Orchidinae</taxon>
        <taxon>Platanthera</taxon>
    </lineage>
</organism>
<evidence type="ECO:0000256" key="1">
    <source>
        <dbReference type="SAM" id="MobiDB-lite"/>
    </source>
</evidence>
<gene>
    <name evidence="2" type="ORF">KSP39_PZI022534</name>
</gene>
<evidence type="ECO:0000313" key="3">
    <source>
        <dbReference type="Proteomes" id="UP001418222"/>
    </source>
</evidence>
<name>A0AAP0FUV7_9ASPA</name>
<evidence type="ECO:0000313" key="2">
    <source>
        <dbReference type="EMBL" id="KAK8916096.1"/>
    </source>
</evidence>
<protein>
    <submittedName>
        <fullName evidence="2">Uncharacterized protein</fullName>
    </submittedName>
</protein>
<dbReference type="PANTHER" id="PTHR37194">
    <property type="entry name" value="T2E6.7-RELATED"/>
    <property type="match status" value="1"/>
</dbReference>
<keyword evidence="3" id="KW-1185">Reference proteome</keyword>
<reference evidence="2 3" key="1">
    <citation type="journal article" date="2022" name="Nat. Plants">
        <title>Genomes of leafy and leafless Platanthera orchids illuminate the evolution of mycoheterotrophy.</title>
        <authorList>
            <person name="Li M.H."/>
            <person name="Liu K.W."/>
            <person name="Li Z."/>
            <person name="Lu H.C."/>
            <person name="Ye Q.L."/>
            <person name="Zhang D."/>
            <person name="Wang J.Y."/>
            <person name="Li Y.F."/>
            <person name="Zhong Z.M."/>
            <person name="Liu X."/>
            <person name="Yu X."/>
            <person name="Liu D.K."/>
            <person name="Tu X.D."/>
            <person name="Liu B."/>
            <person name="Hao Y."/>
            <person name="Liao X.Y."/>
            <person name="Jiang Y.T."/>
            <person name="Sun W.H."/>
            <person name="Chen J."/>
            <person name="Chen Y.Q."/>
            <person name="Ai Y."/>
            <person name="Zhai J.W."/>
            <person name="Wu S.S."/>
            <person name="Zhou Z."/>
            <person name="Hsiao Y.Y."/>
            <person name="Wu W.L."/>
            <person name="Chen Y.Y."/>
            <person name="Lin Y.F."/>
            <person name="Hsu J.L."/>
            <person name="Li C.Y."/>
            <person name="Wang Z.W."/>
            <person name="Zhao X."/>
            <person name="Zhong W.Y."/>
            <person name="Ma X.K."/>
            <person name="Ma L."/>
            <person name="Huang J."/>
            <person name="Chen G.Z."/>
            <person name="Huang M.Z."/>
            <person name="Huang L."/>
            <person name="Peng D.H."/>
            <person name="Luo Y.B."/>
            <person name="Zou S.Q."/>
            <person name="Chen S.P."/>
            <person name="Lan S."/>
            <person name="Tsai W.C."/>
            <person name="Van de Peer Y."/>
            <person name="Liu Z.J."/>
        </authorList>
    </citation>
    <scope>NUCLEOTIDE SEQUENCE [LARGE SCALE GENOMIC DNA]</scope>
    <source>
        <strain evidence="2">Lor287</strain>
    </source>
</reference>
<dbReference type="EMBL" id="JBBWWQ010000020">
    <property type="protein sequence ID" value="KAK8916096.1"/>
    <property type="molecule type" value="Genomic_DNA"/>
</dbReference>
<dbReference type="AlphaFoldDB" id="A0AAP0FUV7"/>